<feature type="repeat" description="Solcar" evidence="10">
    <location>
        <begin position="207"/>
        <end position="296"/>
    </location>
</feature>
<evidence type="ECO:0000256" key="12">
    <source>
        <dbReference type="SAM" id="Phobius"/>
    </source>
</evidence>
<dbReference type="PROSITE" id="PS50920">
    <property type="entry name" value="SOLCAR"/>
    <property type="match status" value="3"/>
</dbReference>
<comment type="similarity">
    <text evidence="2 11">Belongs to the mitochondrial carrier (TC 2.A.29) family.</text>
</comment>
<dbReference type="AlphaFoldDB" id="A0AAD8ERK2"/>
<reference evidence="13" key="1">
    <citation type="journal article" date="2023" name="IScience">
        <title>Live-bearing cockroach genome reveals convergent evolutionary mechanisms linked to viviparity in insects and beyond.</title>
        <authorList>
            <person name="Fouks B."/>
            <person name="Harrison M.C."/>
            <person name="Mikhailova A.A."/>
            <person name="Marchal E."/>
            <person name="English S."/>
            <person name="Carruthers M."/>
            <person name="Jennings E.C."/>
            <person name="Chiamaka E.L."/>
            <person name="Frigard R.A."/>
            <person name="Pippel M."/>
            <person name="Attardo G.M."/>
            <person name="Benoit J.B."/>
            <person name="Bornberg-Bauer E."/>
            <person name="Tobe S.S."/>
        </authorList>
    </citation>
    <scope>NUCLEOTIDE SEQUENCE</scope>
    <source>
        <strain evidence="13">Stay&amp;Tobe</strain>
    </source>
</reference>
<dbReference type="Proteomes" id="UP001233999">
    <property type="component" value="Unassembled WGS sequence"/>
</dbReference>
<dbReference type="Gene3D" id="1.50.40.10">
    <property type="entry name" value="Mitochondrial carrier domain"/>
    <property type="match status" value="1"/>
</dbReference>
<comment type="caution">
    <text evidence="13">The sequence shown here is derived from an EMBL/GenBank/DDBJ whole genome shotgun (WGS) entry which is preliminary data.</text>
</comment>
<sequence length="310" mass="34601">MASNVQPKPVPKHIRFILGGLAGIGAVTVCHPLDFLKTRMQLRTEGTVATEHTTFIHMAKTVILTEGPLHLFDGLSAAVMRQIFYTSARTGIFTSLNDIYSKDGQPPTIIQRLGIGVVTGVVGTFFGVPFDVALIRMSADGRLPPEERRNYHHVGDAFYRIITEEGILTLWRGIIPTMCRAVVVSTSAFVTYLQTKEFFIRRGYMQDNFSNHFVSSMISGLVTTITSLPFDAIKTRLQNMKIKDGKAEYAGMLDATTKIITKEGVSSLFRGFTPYYLRQGPFTILYFVMLEFITKEYRRFVLGDMSGAGL</sequence>
<feature type="transmembrane region" description="Helical" evidence="12">
    <location>
        <begin position="14"/>
        <end position="33"/>
    </location>
</feature>
<proteinExistence type="inferred from homology"/>
<dbReference type="GO" id="GO:0055085">
    <property type="term" value="P:transmembrane transport"/>
    <property type="evidence" value="ECO:0007669"/>
    <property type="project" value="InterPro"/>
</dbReference>
<keyword evidence="14" id="KW-1185">Reference proteome</keyword>
<evidence type="ECO:0000256" key="6">
    <source>
        <dbReference type="ARBA" id="ARBA00022792"/>
    </source>
</evidence>
<evidence type="ECO:0000256" key="3">
    <source>
        <dbReference type="ARBA" id="ARBA00022448"/>
    </source>
</evidence>
<gene>
    <name evidence="13" type="ORF">L9F63_010059</name>
</gene>
<keyword evidence="7 12" id="KW-1133">Transmembrane helix</keyword>
<feature type="repeat" description="Solcar" evidence="10">
    <location>
        <begin position="107"/>
        <end position="198"/>
    </location>
</feature>
<feature type="transmembrane region" description="Helical" evidence="12">
    <location>
        <begin position="170"/>
        <end position="193"/>
    </location>
</feature>
<dbReference type="FunFam" id="1.50.40.10:FF:000009">
    <property type="entry name" value="Mitochondrial 2-oxoglutarate/malate carrier protein"/>
    <property type="match status" value="1"/>
</dbReference>
<dbReference type="PANTHER" id="PTHR45618">
    <property type="entry name" value="MITOCHONDRIAL DICARBOXYLATE CARRIER-RELATED"/>
    <property type="match status" value="1"/>
</dbReference>
<evidence type="ECO:0008006" key="15">
    <source>
        <dbReference type="Google" id="ProtNLM"/>
    </source>
</evidence>
<evidence type="ECO:0000256" key="2">
    <source>
        <dbReference type="ARBA" id="ARBA00006375"/>
    </source>
</evidence>
<dbReference type="PRINTS" id="PR00926">
    <property type="entry name" value="MITOCARRIER"/>
</dbReference>
<dbReference type="EMBL" id="JASPKZ010000808">
    <property type="protein sequence ID" value="KAJ9599444.1"/>
    <property type="molecule type" value="Genomic_DNA"/>
</dbReference>
<evidence type="ECO:0000256" key="7">
    <source>
        <dbReference type="ARBA" id="ARBA00022989"/>
    </source>
</evidence>
<evidence type="ECO:0000313" key="13">
    <source>
        <dbReference type="EMBL" id="KAJ9599444.1"/>
    </source>
</evidence>
<protein>
    <recommendedName>
        <fullName evidence="15">Mitochondrial 2-oxoglutarate/malate carrier protein</fullName>
    </recommendedName>
</protein>
<evidence type="ECO:0000256" key="4">
    <source>
        <dbReference type="ARBA" id="ARBA00022692"/>
    </source>
</evidence>
<keyword evidence="3 11" id="KW-0813">Transport</keyword>
<accession>A0AAD8ERK2</accession>
<organism evidence="13 14">
    <name type="scientific">Diploptera punctata</name>
    <name type="common">Pacific beetle cockroach</name>
    <dbReference type="NCBI Taxonomy" id="6984"/>
    <lineage>
        <taxon>Eukaryota</taxon>
        <taxon>Metazoa</taxon>
        <taxon>Ecdysozoa</taxon>
        <taxon>Arthropoda</taxon>
        <taxon>Hexapoda</taxon>
        <taxon>Insecta</taxon>
        <taxon>Pterygota</taxon>
        <taxon>Neoptera</taxon>
        <taxon>Polyneoptera</taxon>
        <taxon>Dictyoptera</taxon>
        <taxon>Blattodea</taxon>
        <taxon>Blaberoidea</taxon>
        <taxon>Blaberidae</taxon>
        <taxon>Diplopterinae</taxon>
        <taxon>Diploptera</taxon>
    </lineage>
</organism>
<comment type="subcellular location">
    <subcellularLocation>
        <location evidence="1">Mitochondrion inner membrane</location>
        <topology evidence="1">Multi-pass membrane protein</topology>
    </subcellularLocation>
</comment>
<keyword evidence="9 10" id="KW-0472">Membrane</keyword>
<keyword evidence="5" id="KW-0677">Repeat</keyword>
<dbReference type="Pfam" id="PF00153">
    <property type="entry name" value="Mito_carr"/>
    <property type="match status" value="3"/>
</dbReference>
<reference evidence="13" key="2">
    <citation type="submission" date="2023-05" db="EMBL/GenBank/DDBJ databases">
        <authorList>
            <person name="Fouks B."/>
        </authorList>
    </citation>
    <scope>NUCLEOTIDE SEQUENCE</scope>
    <source>
        <strain evidence="13">Stay&amp;Tobe</strain>
        <tissue evidence="13">Testes</tissue>
    </source>
</reference>
<keyword evidence="6" id="KW-0999">Mitochondrion inner membrane</keyword>
<evidence type="ECO:0000256" key="10">
    <source>
        <dbReference type="PROSITE-ProRule" id="PRU00282"/>
    </source>
</evidence>
<feature type="transmembrane region" description="Helical" evidence="12">
    <location>
        <begin position="213"/>
        <end position="233"/>
    </location>
</feature>
<dbReference type="InterPro" id="IPR050391">
    <property type="entry name" value="Mito_Metabolite_Transporter"/>
</dbReference>
<feature type="repeat" description="Solcar" evidence="10">
    <location>
        <begin position="14"/>
        <end position="99"/>
    </location>
</feature>
<name>A0AAD8ERK2_DIPPU</name>
<dbReference type="InterPro" id="IPR002067">
    <property type="entry name" value="MCP"/>
</dbReference>
<evidence type="ECO:0000256" key="1">
    <source>
        <dbReference type="ARBA" id="ARBA00004448"/>
    </source>
</evidence>
<keyword evidence="4 10" id="KW-0812">Transmembrane</keyword>
<dbReference type="InterPro" id="IPR023395">
    <property type="entry name" value="MCP_dom_sf"/>
</dbReference>
<dbReference type="SUPFAM" id="SSF103506">
    <property type="entry name" value="Mitochondrial carrier"/>
    <property type="match status" value="1"/>
</dbReference>
<evidence type="ECO:0000256" key="8">
    <source>
        <dbReference type="ARBA" id="ARBA00023128"/>
    </source>
</evidence>
<dbReference type="InterPro" id="IPR018108">
    <property type="entry name" value="MCP_transmembrane"/>
</dbReference>
<keyword evidence="8" id="KW-0496">Mitochondrion</keyword>
<evidence type="ECO:0000256" key="5">
    <source>
        <dbReference type="ARBA" id="ARBA00022737"/>
    </source>
</evidence>
<evidence type="ECO:0000256" key="9">
    <source>
        <dbReference type="ARBA" id="ARBA00023136"/>
    </source>
</evidence>
<dbReference type="GO" id="GO:0005743">
    <property type="term" value="C:mitochondrial inner membrane"/>
    <property type="evidence" value="ECO:0007669"/>
    <property type="project" value="UniProtKB-SubCell"/>
</dbReference>
<evidence type="ECO:0000313" key="14">
    <source>
        <dbReference type="Proteomes" id="UP001233999"/>
    </source>
</evidence>
<evidence type="ECO:0000256" key="11">
    <source>
        <dbReference type="RuleBase" id="RU000488"/>
    </source>
</evidence>